<dbReference type="Proteomes" id="UP000034732">
    <property type="component" value="Unassembled WGS sequence"/>
</dbReference>
<protein>
    <recommendedName>
        <fullName evidence="4 5">Small ribosomal subunit protein uS8</fullName>
    </recommendedName>
</protein>
<comment type="caution">
    <text evidence="7">The sequence shown here is derived from an EMBL/GenBank/DDBJ whole genome shotgun (WGS) entry which is preliminary data.</text>
</comment>
<comment type="subunit">
    <text evidence="5">Part of the 30S ribosomal subunit. Contacts proteins S5 and S12.</text>
</comment>
<comment type="function">
    <text evidence="5">One of the primary rRNA binding proteins, it binds directly to 16S rRNA central domain where it helps coordinate assembly of the platform of the 30S subunit.</text>
</comment>
<dbReference type="GO" id="GO:1990904">
    <property type="term" value="C:ribonucleoprotein complex"/>
    <property type="evidence" value="ECO:0007669"/>
    <property type="project" value="UniProtKB-KW"/>
</dbReference>
<dbReference type="HAMAP" id="MF_01302_B">
    <property type="entry name" value="Ribosomal_uS8_B"/>
    <property type="match status" value="1"/>
</dbReference>
<dbReference type="InterPro" id="IPR047863">
    <property type="entry name" value="Ribosomal_uS8_CS"/>
</dbReference>
<evidence type="ECO:0000256" key="1">
    <source>
        <dbReference type="ARBA" id="ARBA00006471"/>
    </source>
</evidence>
<evidence type="ECO:0000256" key="6">
    <source>
        <dbReference type="RuleBase" id="RU003660"/>
    </source>
</evidence>
<accession>A0A0G1PHD8</accession>
<dbReference type="InterPro" id="IPR000630">
    <property type="entry name" value="Ribosomal_uS8"/>
</dbReference>
<organism evidence="7 8">
    <name type="scientific">candidate division WWE3 bacterium GW2011_GWA1_46_21</name>
    <dbReference type="NCBI Taxonomy" id="1619107"/>
    <lineage>
        <taxon>Bacteria</taxon>
        <taxon>Katanobacteria</taxon>
    </lineage>
</organism>
<evidence type="ECO:0000256" key="5">
    <source>
        <dbReference type="HAMAP-Rule" id="MF_01302"/>
    </source>
</evidence>
<keyword evidence="5" id="KW-0699">rRNA-binding</keyword>
<dbReference type="Gene3D" id="3.30.1370.30">
    <property type="match status" value="1"/>
</dbReference>
<dbReference type="SUPFAM" id="SSF56047">
    <property type="entry name" value="Ribosomal protein S8"/>
    <property type="match status" value="1"/>
</dbReference>
<dbReference type="PATRIC" id="fig|1619107.3.peg.26"/>
<evidence type="ECO:0000256" key="3">
    <source>
        <dbReference type="ARBA" id="ARBA00023274"/>
    </source>
</evidence>
<reference evidence="7 8" key="1">
    <citation type="journal article" date="2015" name="Nature">
        <title>rRNA introns, odd ribosomes, and small enigmatic genomes across a large radiation of phyla.</title>
        <authorList>
            <person name="Brown C.T."/>
            <person name="Hug L.A."/>
            <person name="Thomas B.C."/>
            <person name="Sharon I."/>
            <person name="Castelle C.J."/>
            <person name="Singh A."/>
            <person name="Wilkins M.J."/>
            <person name="Williams K.H."/>
            <person name="Banfield J.F."/>
        </authorList>
    </citation>
    <scope>NUCLEOTIDE SEQUENCE [LARGE SCALE GENOMIC DNA]</scope>
</reference>
<gene>
    <name evidence="5" type="primary">rpsH</name>
    <name evidence="7" type="ORF">UX44_C0001G0024</name>
</gene>
<comment type="similarity">
    <text evidence="1 5 6">Belongs to the universal ribosomal protein uS8 family.</text>
</comment>
<sequence>MSVDTIANTLSSLKNAALAGKGFVEVPHSRVCEDIVKILKKRGFVTDVKVFKEKGKSYKMIRVDINKADFGGIKRVSKPGHRVYKSAYELKPVAGGFGIAIVSTSRGIISDSEARKKKLGGEVLCEMW</sequence>
<dbReference type="GO" id="GO:0005840">
    <property type="term" value="C:ribosome"/>
    <property type="evidence" value="ECO:0007669"/>
    <property type="project" value="UniProtKB-KW"/>
</dbReference>
<dbReference type="InterPro" id="IPR035987">
    <property type="entry name" value="Ribosomal_uS8_sf"/>
</dbReference>
<dbReference type="Pfam" id="PF00410">
    <property type="entry name" value="Ribosomal_S8"/>
    <property type="match status" value="1"/>
</dbReference>
<evidence type="ECO:0000256" key="2">
    <source>
        <dbReference type="ARBA" id="ARBA00022980"/>
    </source>
</evidence>
<dbReference type="GO" id="GO:0019843">
    <property type="term" value="F:rRNA binding"/>
    <property type="evidence" value="ECO:0007669"/>
    <property type="project" value="UniProtKB-UniRule"/>
</dbReference>
<dbReference type="Gene3D" id="3.30.1490.10">
    <property type="match status" value="1"/>
</dbReference>
<evidence type="ECO:0000313" key="7">
    <source>
        <dbReference type="EMBL" id="KKU32179.1"/>
    </source>
</evidence>
<keyword evidence="3 5" id="KW-0687">Ribonucleoprotein</keyword>
<keyword evidence="2 5" id="KW-0689">Ribosomal protein</keyword>
<dbReference type="PROSITE" id="PS00053">
    <property type="entry name" value="RIBOSOMAL_S8"/>
    <property type="match status" value="1"/>
</dbReference>
<dbReference type="PANTHER" id="PTHR11758">
    <property type="entry name" value="40S RIBOSOMAL PROTEIN S15A"/>
    <property type="match status" value="1"/>
</dbReference>
<proteinExistence type="inferred from homology"/>
<dbReference type="EMBL" id="LCMF01000001">
    <property type="protein sequence ID" value="KKU32179.1"/>
    <property type="molecule type" value="Genomic_DNA"/>
</dbReference>
<dbReference type="FunFam" id="3.30.1490.10:FF:000001">
    <property type="entry name" value="30S ribosomal protein S8"/>
    <property type="match status" value="1"/>
</dbReference>
<keyword evidence="5" id="KW-0694">RNA-binding</keyword>
<evidence type="ECO:0000313" key="8">
    <source>
        <dbReference type="Proteomes" id="UP000034732"/>
    </source>
</evidence>
<dbReference type="AlphaFoldDB" id="A0A0G1PHD8"/>
<dbReference type="GO" id="GO:0005737">
    <property type="term" value="C:cytoplasm"/>
    <property type="evidence" value="ECO:0007669"/>
    <property type="project" value="UniProtKB-ARBA"/>
</dbReference>
<dbReference type="GO" id="GO:0006412">
    <property type="term" value="P:translation"/>
    <property type="evidence" value="ECO:0007669"/>
    <property type="project" value="UniProtKB-UniRule"/>
</dbReference>
<name>A0A0G1PHD8_UNCKA</name>
<dbReference type="GO" id="GO:0003735">
    <property type="term" value="F:structural constituent of ribosome"/>
    <property type="evidence" value="ECO:0007669"/>
    <property type="project" value="InterPro"/>
</dbReference>
<dbReference type="NCBIfam" id="NF001109">
    <property type="entry name" value="PRK00136.1"/>
    <property type="match status" value="1"/>
</dbReference>
<evidence type="ECO:0000256" key="4">
    <source>
        <dbReference type="ARBA" id="ARBA00035258"/>
    </source>
</evidence>